<comment type="caution">
    <text evidence="2">The sequence shown here is derived from an EMBL/GenBank/DDBJ whole genome shotgun (WGS) entry which is preliminary data.</text>
</comment>
<dbReference type="Proteomes" id="UP001305779">
    <property type="component" value="Unassembled WGS sequence"/>
</dbReference>
<evidence type="ECO:0008006" key="4">
    <source>
        <dbReference type="Google" id="ProtNLM"/>
    </source>
</evidence>
<organism evidence="2 3">
    <name type="scientific">Zasmidium cellare</name>
    <name type="common">Wine cellar mold</name>
    <name type="synonym">Racodium cellare</name>
    <dbReference type="NCBI Taxonomy" id="395010"/>
    <lineage>
        <taxon>Eukaryota</taxon>
        <taxon>Fungi</taxon>
        <taxon>Dikarya</taxon>
        <taxon>Ascomycota</taxon>
        <taxon>Pezizomycotina</taxon>
        <taxon>Dothideomycetes</taxon>
        <taxon>Dothideomycetidae</taxon>
        <taxon>Mycosphaerellales</taxon>
        <taxon>Mycosphaerellaceae</taxon>
        <taxon>Zasmidium</taxon>
    </lineage>
</organism>
<protein>
    <recommendedName>
        <fullName evidence="4">BTB domain-containing protein</fullName>
    </recommendedName>
</protein>
<dbReference type="EMBL" id="JAXOVC010000014">
    <property type="protein sequence ID" value="KAK4494245.1"/>
    <property type="molecule type" value="Genomic_DNA"/>
</dbReference>
<feature type="region of interest" description="Disordered" evidence="1">
    <location>
        <begin position="224"/>
        <end position="248"/>
    </location>
</feature>
<reference evidence="2 3" key="1">
    <citation type="journal article" date="2023" name="G3 (Bethesda)">
        <title>A chromosome-level genome assembly of Zasmidium syzygii isolated from banana leaves.</title>
        <authorList>
            <person name="van Westerhoven A.C."/>
            <person name="Mehrabi R."/>
            <person name="Talebi R."/>
            <person name="Steentjes M.B.F."/>
            <person name="Corcolon B."/>
            <person name="Chong P.A."/>
            <person name="Kema G.H.J."/>
            <person name="Seidl M.F."/>
        </authorList>
    </citation>
    <scope>NUCLEOTIDE SEQUENCE [LARGE SCALE GENOMIC DNA]</scope>
    <source>
        <strain evidence="2 3">P124</strain>
    </source>
</reference>
<accession>A0ABR0DZ14</accession>
<sequence length="285" mass="34110">MSRQANWEKKHFQELINVTEQLRSSVNIYVADEEKPYIVERELLETQSDHFRQLLHDGHENTFRFPDDDLEIWRVFLYWLMEEELPLGLVEPSLDEVIKSIIDCYAMGEKYGLRAFQDYIMEYIFEEMGDWPSIDIGPWWNRRHTVSEAVSYIFRTTQPGSKLRDIFVEEAVVFRLWSDEEPFGVPFSQQQLIDFDGSGFFQMFAQKQAEMSLELPWKAQKEGILDDDDGESRSRSEGESNDYSEDEGRRFDELHNAWSRFDKDRNPVRFWTNYMVDPKKRYKKT</sequence>
<name>A0ABR0DZ14_ZASCE</name>
<evidence type="ECO:0000313" key="2">
    <source>
        <dbReference type="EMBL" id="KAK4494245.1"/>
    </source>
</evidence>
<evidence type="ECO:0000256" key="1">
    <source>
        <dbReference type="SAM" id="MobiDB-lite"/>
    </source>
</evidence>
<dbReference type="Gene3D" id="3.30.710.10">
    <property type="entry name" value="Potassium Channel Kv1.1, Chain A"/>
    <property type="match status" value="1"/>
</dbReference>
<proteinExistence type="predicted"/>
<gene>
    <name evidence="2" type="ORF">PRZ48_014543</name>
</gene>
<evidence type="ECO:0000313" key="3">
    <source>
        <dbReference type="Proteomes" id="UP001305779"/>
    </source>
</evidence>
<keyword evidence="3" id="KW-1185">Reference proteome</keyword>
<dbReference type="InterPro" id="IPR011333">
    <property type="entry name" value="SKP1/BTB/POZ_sf"/>
</dbReference>